<keyword evidence="6 7" id="KW-0472">Membrane</keyword>
<feature type="transmembrane region" description="Helical" evidence="7">
    <location>
        <begin position="53"/>
        <end position="71"/>
    </location>
</feature>
<dbReference type="PANTHER" id="PTHR23517">
    <property type="entry name" value="RESISTANCE PROTEIN MDTM, PUTATIVE-RELATED-RELATED"/>
    <property type="match status" value="1"/>
</dbReference>
<evidence type="ECO:0000313" key="8">
    <source>
        <dbReference type="EMBL" id="UYM05752.1"/>
    </source>
</evidence>
<dbReference type="Pfam" id="PF07690">
    <property type="entry name" value="MFS_1"/>
    <property type="match status" value="1"/>
</dbReference>
<evidence type="ECO:0000256" key="1">
    <source>
        <dbReference type="ARBA" id="ARBA00004651"/>
    </source>
</evidence>
<dbReference type="Proteomes" id="UP001164390">
    <property type="component" value="Chromosome"/>
</dbReference>
<accession>A0AA46TI28</accession>
<feature type="transmembrane region" description="Helical" evidence="7">
    <location>
        <begin position="170"/>
        <end position="190"/>
    </location>
</feature>
<keyword evidence="5 7" id="KW-1133">Transmembrane helix</keyword>
<gene>
    <name evidence="8" type="ORF">L0C25_01355</name>
</gene>
<dbReference type="GO" id="GO:0005886">
    <property type="term" value="C:plasma membrane"/>
    <property type="evidence" value="ECO:0007669"/>
    <property type="project" value="UniProtKB-SubCell"/>
</dbReference>
<dbReference type="GO" id="GO:0022857">
    <property type="term" value="F:transmembrane transporter activity"/>
    <property type="evidence" value="ECO:0007669"/>
    <property type="project" value="InterPro"/>
</dbReference>
<dbReference type="InterPro" id="IPR050171">
    <property type="entry name" value="MFS_Transporters"/>
</dbReference>
<dbReference type="AlphaFoldDB" id="A0AA46TI28"/>
<evidence type="ECO:0000256" key="4">
    <source>
        <dbReference type="ARBA" id="ARBA00022692"/>
    </source>
</evidence>
<name>A0AA46TI28_9ACTN</name>
<feature type="transmembrane region" description="Helical" evidence="7">
    <location>
        <begin position="83"/>
        <end position="101"/>
    </location>
</feature>
<evidence type="ECO:0000256" key="7">
    <source>
        <dbReference type="SAM" id="Phobius"/>
    </source>
</evidence>
<feature type="transmembrane region" description="Helical" evidence="7">
    <location>
        <begin position="377"/>
        <end position="396"/>
    </location>
</feature>
<sequence>MASGGRLGWARPDLPEASVMARTTLANTIGHGMFTVAAVLYFTRIQELPATEVGLGLTISGLFGLAAGIPLGHLSDRVGARELLMVLLVCAGFAAILVPFATQWWSFVVTVSALMTFDRGSAAVRSALIATSVRGPERLRIRAYLRAVNYIGISIGAACGAVALALDSPLAYQIVLILNGVTAWVAAFVMRRYPHVDPTPREAAVPIGRVFRDRSYVLVTLILASTGVQYAILDVGIPLWVNEYTDAPTWIVSVLFVVNTATVVLGQVAISRRIESVRTAARATSFAGLVFLVVCVLISLTDGGSAAEAVPLLLIAGVLHAFGEITQTAAQFCLGQDLAPHHAQGQYQGMATTGFSLSTMLGPAVITLLPIHLGAPGWWILGGAFVLLGLAMIPAVEWSVRTRPAFGVDLA</sequence>
<evidence type="ECO:0000256" key="5">
    <source>
        <dbReference type="ARBA" id="ARBA00022989"/>
    </source>
</evidence>
<evidence type="ECO:0000256" key="2">
    <source>
        <dbReference type="ARBA" id="ARBA00022448"/>
    </source>
</evidence>
<feature type="transmembrane region" description="Helical" evidence="7">
    <location>
        <begin position="216"/>
        <end position="241"/>
    </location>
</feature>
<keyword evidence="9" id="KW-1185">Reference proteome</keyword>
<dbReference type="EMBL" id="CP094970">
    <property type="protein sequence ID" value="UYM05752.1"/>
    <property type="molecule type" value="Genomic_DNA"/>
</dbReference>
<evidence type="ECO:0000256" key="6">
    <source>
        <dbReference type="ARBA" id="ARBA00023136"/>
    </source>
</evidence>
<keyword evidence="2" id="KW-0813">Transport</keyword>
<feature type="transmembrane region" description="Helical" evidence="7">
    <location>
        <begin position="280"/>
        <end position="300"/>
    </location>
</feature>
<dbReference type="SUPFAM" id="SSF103473">
    <property type="entry name" value="MFS general substrate transporter"/>
    <property type="match status" value="1"/>
</dbReference>
<evidence type="ECO:0000313" key="9">
    <source>
        <dbReference type="Proteomes" id="UP001164390"/>
    </source>
</evidence>
<feature type="transmembrane region" description="Helical" evidence="7">
    <location>
        <begin position="247"/>
        <end position="268"/>
    </location>
</feature>
<comment type="subcellular location">
    <subcellularLocation>
        <location evidence="1">Cell membrane</location>
        <topology evidence="1">Multi-pass membrane protein</topology>
    </subcellularLocation>
</comment>
<keyword evidence="4 7" id="KW-0812">Transmembrane</keyword>
<dbReference type="InterPro" id="IPR036259">
    <property type="entry name" value="MFS_trans_sf"/>
</dbReference>
<feature type="transmembrane region" description="Helical" evidence="7">
    <location>
        <begin position="143"/>
        <end position="164"/>
    </location>
</feature>
<feature type="transmembrane region" description="Helical" evidence="7">
    <location>
        <begin position="312"/>
        <end position="335"/>
    </location>
</feature>
<proteinExistence type="predicted"/>
<keyword evidence="3" id="KW-1003">Cell membrane</keyword>
<organism evidence="8 9">
    <name type="scientific">Solicola gregarius</name>
    <dbReference type="NCBI Taxonomy" id="2908642"/>
    <lineage>
        <taxon>Bacteria</taxon>
        <taxon>Bacillati</taxon>
        <taxon>Actinomycetota</taxon>
        <taxon>Actinomycetes</taxon>
        <taxon>Propionibacteriales</taxon>
        <taxon>Nocardioidaceae</taxon>
        <taxon>Solicola</taxon>
    </lineage>
</organism>
<dbReference type="PANTHER" id="PTHR23517:SF2">
    <property type="entry name" value="MULTIDRUG RESISTANCE PROTEIN MDTH"/>
    <property type="match status" value="1"/>
</dbReference>
<feature type="transmembrane region" description="Helical" evidence="7">
    <location>
        <begin position="347"/>
        <end position="371"/>
    </location>
</feature>
<reference evidence="8" key="1">
    <citation type="submission" date="2022-01" db="EMBL/GenBank/DDBJ databases">
        <title>Nocardioidaceae gen. sp. A5X3R13.</title>
        <authorList>
            <person name="Lopez Marin M.A."/>
            <person name="Uhlik O."/>
        </authorList>
    </citation>
    <scope>NUCLEOTIDE SEQUENCE</scope>
    <source>
        <strain evidence="8">A5X3R13</strain>
    </source>
</reference>
<evidence type="ECO:0000256" key="3">
    <source>
        <dbReference type="ARBA" id="ARBA00022475"/>
    </source>
</evidence>
<feature type="transmembrane region" description="Helical" evidence="7">
    <location>
        <begin position="21"/>
        <end position="41"/>
    </location>
</feature>
<dbReference type="RefSeq" id="WP_271634577.1">
    <property type="nucleotide sequence ID" value="NZ_CP094970.1"/>
</dbReference>
<protein>
    <submittedName>
        <fullName evidence="8">MFS transporter</fullName>
    </submittedName>
</protein>
<dbReference type="InterPro" id="IPR011701">
    <property type="entry name" value="MFS"/>
</dbReference>
<dbReference type="KEGG" id="sgrg:L0C25_01355"/>
<dbReference type="Gene3D" id="1.20.1250.20">
    <property type="entry name" value="MFS general substrate transporter like domains"/>
    <property type="match status" value="1"/>
</dbReference>